<feature type="transmembrane region" description="Helical" evidence="12">
    <location>
        <begin position="146"/>
        <end position="167"/>
    </location>
</feature>
<evidence type="ECO:0000256" key="2">
    <source>
        <dbReference type="ARBA" id="ARBA00004141"/>
    </source>
</evidence>
<dbReference type="eggNOG" id="ENOG502SNSC">
    <property type="taxonomic scope" value="Eukaryota"/>
</dbReference>
<sequence length="230" mass="24765">MTITCAKKAEFAGLAALFLAPAATIWTHCAQDATLFALHPALNALAMLVCTPGGLYLILERKHVADHATRVWMTKLHLFVNVLAALLLSIAGIAVFVAKRATQERHFVSPHSWAAMTVGLLFTLNILQGLLLTFEGKCANWQWRDETHGLVGTLIYIGSAVTMVFGLDSADDTYFGGPEGVFRLKAMLVIAHAALLGKLLFISKTSDSRTSAAAPSTSPSSPQQTKKKMT</sequence>
<dbReference type="InterPro" id="IPR006593">
    <property type="entry name" value="Cyt_b561/ferric_Rdtase_TM"/>
</dbReference>
<keyword evidence="10 12" id="KW-0472">Membrane</keyword>
<evidence type="ECO:0000256" key="10">
    <source>
        <dbReference type="ARBA" id="ARBA00023136"/>
    </source>
</evidence>
<keyword evidence="7" id="KW-0249">Electron transport</keyword>
<dbReference type="GO" id="GO:0140575">
    <property type="term" value="F:transmembrane monodehydroascorbate reductase activity"/>
    <property type="evidence" value="ECO:0007669"/>
    <property type="project" value="InterPro"/>
</dbReference>
<keyword evidence="9" id="KW-0408">Iron</keyword>
<dbReference type="SMART" id="SM00665">
    <property type="entry name" value="B561"/>
    <property type="match status" value="1"/>
</dbReference>
<comment type="subcellular location">
    <subcellularLocation>
        <location evidence="2">Membrane</location>
        <topology evidence="2">Multi-pass membrane protein</topology>
    </subcellularLocation>
</comment>
<dbReference type="InParanoid" id="K3WWE6"/>
<dbReference type="GO" id="GO:0046872">
    <property type="term" value="F:metal ion binding"/>
    <property type="evidence" value="ECO:0007669"/>
    <property type="project" value="UniProtKB-KW"/>
</dbReference>
<feature type="transmembrane region" description="Helical" evidence="12">
    <location>
        <begin position="40"/>
        <end position="58"/>
    </location>
</feature>
<evidence type="ECO:0000313" key="15">
    <source>
        <dbReference type="Proteomes" id="UP000019132"/>
    </source>
</evidence>
<feature type="transmembrane region" description="Helical" evidence="12">
    <location>
        <begin position="78"/>
        <end position="98"/>
    </location>
</feature>
<evidence type="ECO:0000256" key="3">
    <source>
        <dbReference type="ARBA" id="ARBA00022448"/>
    </source>
</evidence>
<evidence type="ECO:0000313" key="14">
    <source>
        <dbReference type="EnsemblProtists" id="PYU1_T009294"/>
    </source>
</evidence>
<dbReference type="Pfam" id="PF03188">
    <property type="entry name" value="Cytochrom_B561"/>
    <property type="match status" value="1"/>
</dbReference>
<organism evidence="14 15">
    <name type="scientific">Globisporangium ultimum (strain ATCC 200006 / CBS 805.95 / DAOM BR144)</name>
    <name type="common">Pythium ultimum</name>
    <dbReference type="NCBI Taxonomy" id="431595"/>
    <lineage>
        <taxon>Eukaryota</taxon>
        <taxon>Sar</taxon>
        <taxon>Stramenopiles</taxon>
        <taxon>Oomycota</taxon>
        <taxon>Peronosporomycetes</taxon>
        <taxon>Pythiales</taxon>
        <taxon>Pythiaceae</taxon>
        <taxon>Globisporangium</taxon>
    </lineage>
</organism>
<dbReference type="Gene3D" id="1.20.120.1770">
    <property type="match status" value="1"/>
</dbReference>
<feature type="region of interest" description="Disordered" evidence="11">
    <location>
        <begin position="208"/>
        <end position="230"/>
    </location>
</feature>
<evidence type="ECO:0000256" key="8">
    <source>
        <dbReference type="ARBA" id="ARBA00022989"/>
    </source>
</evidence>
<evidence type="ECO:0000256" key="5">
    <source>
        <dbReference type="ARBA" id="ARBA00022692"/>
    </source>
</evidence>
<dbReference type="EMBL" id="GL376632">
    <property type="status" value="NOT_ANNOTATED_CDS"/>
    <property type="molecule type" value="Genomic_DNA"/>
</dbReference>
<keyword evidence="8 12" id="KW-1133">Transmembrane helix</keyword>
<name>K3WWE6_GLOUD</name>
<evidence type="ECO:0000259" key="13">
    <source>
        <dbReference type="PROSITE" id="PS50939"/>
    </source>
</evidence>
<evidence type="ECO:0000256" key="4">
    <source>
        <dbReference type="ARBA" id="ARBA00022617"/>
    </source>
</evidence>
<keyword evidence="15" id="KW-1185">Reference proteome</keyword>
<dbReference type="VEuPathDB" id="FungiDB:PYU1_G009276"/>
<keyword evidence="3" id="KW-0813">Transport</keyword>
<feature type="transmembrane region" description="Helical" evidence="12">
    <location>
        <begin position="113"/>
        <end position="134"/>
    </location>
</feature>
<evidence type="ECO:0000256" key="11">
    <source>
        <dbReference type="SAM" id="MobiDB-lite"/>
    </source>
</evidence>
<accession>K3WWE6</accession>
<evidence type="ECO:0000256" key="1">
    <source>
        <dbReference type="ARBA" id="ARBA00001970"/>
    </source>
</evidence>
<reference evidence="15" key="2">
    <citation type="submission" date="2010-04" db="EMBL/GenBank/DDBJ databases">
        <authorList>
            <person name="Buell R."/>
            <person name="Hamilton J."/>
            <person name="Hostetler J."/>
        </authorList>
    </citation>
    <scope>NUCLEOTIDE SEQUENCE [LARGE SCALE GENOMIC DNA]</scope>
    <source>
        <strain evidence="15">DAOM:BR144</strain>
    </source>
</reference>
<dbReference type="PANTHER" id="PTHR15422">
    <property type="entry name" value="OS05G0565100 PROTEIN"/>
    <property type="match status" value="1"/>
</dbReference>
<dbReference type="InterPro" id="IPR045150">
    <property type="entry name" value="CYB561D1/2"/>
</dbReference>
<feature type="transmembrane region" description="Helical" evidence="12">
    <location>
        <begin position="182"/>
        <end position="201"/>
    </location>
</feature>
<dbReference type="HOGENOM" id="CLU_088102_0_0_1"/>
<reference evidence="15" key="1">
    <citation type="journal article" date="2010" name="Genome Biol.">
        <title>Genome sequence of the necrotrophic plant pathogen Pythium ultimum reveals original pathogenicity mechanisms and effector repertoire.</title>
        <authorList>
            <person name="Levesque C.A."/>
            <person name="Brouwer H."/>
            <person name="Cano L."/>
            <person name="Hamilton J.P."/>
            <person name="Holt C."/>
            <person name="Huitema E."/>
            <person name="Raffaele S."/>
            <person name="Robideau G.P."/>
            <person name="Thines M."/>
            <person name="Win J."/>
            <person name="Zerillo M.M."/>
            <person name="Beakes G.W."/>
            <person name="Boore J.L."/>
            <person name="Busam D."/>
            <person name="Dumas B."/>
            <person name="Ferriera S."/>
            <person name="Fuerstenberg S.I."/>
            <person name="Gachon C.M."/>
            <person name="Gaulin E."/>
            <person name="Govers F."/>
            <person name="Grenville-Briggs L."/>
            <person name="Horner N."/>
            <person name="Hostetler J."/>
            <person name="Jiang R.H."/>
            <person name="Johnson J."/>
            <person name="Krajaejun T."/>
            <person name="Lin H."/>
            <person name="Meijer H.J."/>
            <person name="Moore B."/>
            <person name="Morris P."/>
            <person name="Phuntmart V."/>
            <person name="Puiu D."/>
            <person name="Shetty J."/>
            <person name="Stajich J.E."/>
            <person name="Tripathy S."/>
            <person name="Wawra S."/>
            <person name="van West P."/>
            <person name="Whitty B.R."/>
            <person name="Coutinho P.M."/>
            <person name="Henrissat B."/>
            <person name="Martin F."/>
            <person name="Thomas P.D."/>
            <person name="Tyler B.M."/>
            <person name="De Vries R.P."/>
            <person name="Kamoun S."/>
            <person name="Yandell M."/>
            <person name="Tisserat N."/>
            <person name="Buell C.R."/>
        </authorList>
    </citation>
    <scope>NUCLEOTIDE SEQUENCE</scope>
    <source>
        <strain evidence="15">DAOM:BR144</strain>
    </source>
</reference>
<dbReference type="PANTHER" id="PTHR15422:SF45">
    <property type="entry name" value="CYTOCHROME B561 DOMAIN-CONTAINING PROTEIN"/>
    <property type="match status" value="1"/>
</dbReference>
<evidence type="ECO:0000256" key="12">
    <source>
        <dbReference type="SAM" id="Phobius"/>
    </source>
</evidence>
<evidence type="ECO:0000256" key="7">
    <source>
        <dbReference type="ARBA" id="ARBA00022982"/>
    </source>
</evidence>
<evidence type="ECO:0000256" key="9">
    <source>
        <dbReference type="ARBA" id="ARBA00023004"/>
    </source>
</evidence>
<proteinExistence type="predicted"/>
<dbReference type="EnsemblProtists" id="PYU1_T009294">
    <property type="protein sequence ID" value="PYU1_T009294"/>
    <property type="gene ID" value="PYU1_G009276"/>
</dbReference>
<keyword evidence="6" id="KW-0479">Metal-binding</keyword>
<dbReference type="AlphaFoldDB" id="K3WWE6"/>
<feature type="compositionally biased region" description="Low complexity" evidence="11">
    <location>
        <begin position="208"/>
        <end position="222"/>
    </location>
</feature>
<evidence type="ECO:0000256" key="6">
    <source>
        <dbReference type="ARBA" id="ARBA00022723"/>
    </source>
</evidence>
<keyword evidence="5 12" id="KW-0812">Transmembrane</keyword>
<comment type="cofactor">
    <cofactor evidence="1">
        <name>heme b</name>
        <dbReference type="ChEBI" id="CHEBI:60344"/>
    </cofactor>
</comment>
<dbReference type="PROSITE" id="PS50939">
    <property type="entry name" value="CYTOCHROME_B561"/>
    <property type="match status" value="1"/>
</dbReference>
<keyword evidence="4" id="KW-0349">Heme</keyword>
<protein>
    <recommendedName>
        <fullName evidence="13">Cytochrome b561 domain-containing protein</fullName>
    </recommendedName>
</protein>
<feature type="domain" description="Cytochrome b561" evidence="13">
    <location>
        <begin position="8"/>
        <end position="201"/>
    </location>
</feature>
<dbReference type="GO" id="GO:0016020">
    <property type="term" value="C:membrane"/>
    <property type="evidence" value="ECO:0007669"/>
    <property type="project" value="UniProtKB-SubCell"/>
</dbReference>
<dbReference type="Proteomes" id="UP000019132">
    <property type="component" value="Unassembled WGS sequence"/>
</dbReference>
<reference evidence="14" key="3">
    <citation type="submission" date="2015-02" db="UniProtKB">
        <authorList>
            <consortium name="EnsemblProtists"/>
        </authorList>
    </citation>
    <scope>IDENTIFICATION</scope>
    <source>
        <strain evidence="14">DAOM BR144</strain>
    </source>
</reference>